<organism evidence="1 2">
    <name type="scientific">Piedraia hortae CBS 480.64</name>
    <dbReference type="NCBI Taxonomy" id="1314780"/>
    <lineage>
        <taxon>Eukaryota</taxon>
        <taxon>Fungi</taxon>
        <taxon>Dikarya</taxon>
        <taxon>Ascomycota</taxon>
        <taxon>Pezizomycotina</taxon>
        <taxon>Dothideomycetes</taxon>
        <taxon>Dothideomycetidae</taxon>
        <taxon>Capnodiales</taxon>
        <taxon>Piedraiaceae</taxon>
        <taxon>Piedraia</taxon>
    </lineage>
</organism>
<dbReference type="AlphaFoldDB" id="A0A6A7C1V6"/>
<keyword evidence="2" id="KW-1185">Reference proteome</keyword>
<evidence type="ECO:0000313" key="1">
    <source>
        <dbReference type="EMBL" id="KAF2861556.1"/>
    </source>
</evidence>
<reference evidence="1" key="1">
    <citation type="journal article" date="2020" name="Stud. Mycol.">
        <title>101 Dothideomycetes genomes: a test case for predicting lifestyles and emergence of pathogens.</title>
        <authorList>
            <person name="Haridas S."/>
            <person name="Albert R."/>
            <person name="Binder M."/>
            <person name="Bloem J."/>
            <person name="Labutti K."/>
            <person name="Salamov A."/>
            <person name="Andreopoulos B."/>
            <person name="Baker S."/>
            <person name="Barry K."/>
            <person name="Bills G."/>
            <person name="Bluhm B."/>
            <person name="Cannon C."/>
            <person name="Castanera R."/>
            <person name="Culley D."/>
            <person name="Daum C."/>
            <person name="Ezra D."/>
            <person name="Gonzalez J."/>
            <person name="Henrissat B."/>
            <person name="Kuo A."/>
            <person name="Liang C."/>
            <person name="Lipzen A."/>
            <person name="Lutzoni F."/>
            <person name="Magnuson J."/>
            <person name="Mondo S."/>
            <person name="Nolan M."/>
            <person name="Ohm R."/>
            <person name="Pangilinan J."/>
            <person name="Park H.-J."/>
            <person name="Ramirez L."/>
            <person name="Alfaro M."/>
            <person name="Sun H."/>
            <person name="Tritt A."/>
            <person name="Yoshinaga Y."/>
            <person name="Zwiers L.-H."/>
            <person name="Turgeon B."/>
            <person name="Goodwin S."/>
            <person name="Spatafora J."/>
            <person name="Crous P."/>
            <person name="Grigoriev I."/>
        </authorList>
    </citation>
    <scope>NUCLEOTIDE SEQUENCE</scope>
    <source>
        <strain evidence="1">CBS 480.64</strain>
    </source>
</reference>
<accession>A0A6A7C1V6</accession>
<name>A0A6A7C1V6_9PEZI</name>
<evidence type="ECO:0000313" key="2">
    <source>
        <dbReference type="Proteomes" id="UP000799421"/>
    </source>
</evidence>
<dbReference type="Proteomes" id="UP000799421">
    <property type="component" value="Unassembled WGS sequence"/>
</dbReference>
<dbReference type="EMBL" id="MU005972">
    <property type="protein sequence ID" value="KAF2861556.1"/>
    <property type="molecule type" value="Genomic_DNA"/>
</dbReference>
<sequence length="164" mass="18293">MSQVSNPCYTIAEVANAAHRFDPKTLSQGYELYRAGDLSVEGVYAPPEEALIVLEHSEFSGHYAMSKAAYSREKGLNRTCNPEGAIIRHDLAEILSSVQAPPAAQTGLNIPMTDTDVQYIQQRLKQTKYGPFTATQRFLDQLEKSKQHHGIHYRIDRGTDGRIS</sequence>
<proteinExistence type="predicted"/>
<gene>
    <name evidence="1" type="ORF">K470DRAFT_269887</name>
</gene>
<protein>
    <submittedName>
        <fullName evidence="1">Uncharacterized protein</fullName>
    </submittedName>
</protein>